<keyword evidence="1" id="KW-1133">Transmembrane helix</keyword>
<comment type="caution">
    <text evidence="2">The sequence shown here is derived from an EMBL/GenBank/DDBJ whole genome shotgun (WGS) entry which is preliminary data.</text>
</comment>
<organism evidence="2">
    <name type="scientific">mine drainage metagenome</name>
    <dbReference type="NCBI Taxonomy" id="410659"/>
    <lineage>
        <taxon>unclassified sequences</taxon>
        <taxon>metagenomes</taxon>
        <taxon>ecological metagenomes</taxon>
    </lineage>
</organism>
<keyword evidence="1 2" id="KW-0812">Transmembrane</keyword>
<proteinExistence type="predicted"/>
<name>E6QAD8_9ZZZZ</name>
<dbReference type="AlphaFoldDB" id="E6QAD8"/>
<keyword evidence="1" id="KW-0472">Membrane</keyword>
<evidence type="ECO:0000256" key="1">
    <source>
        <dbReference type="SAM" id="Phobius"/>
    </source>
</evidence>
<gene>
    <name evidence="2" type="ORF">CARN5_2404</name>
</gene>
<accession>E6QAD8</accession>
<feature type="transmembrane region" description="Helical" evidence="1">
    <location>
        <begin position="42"/>
        <end position="63"/>
    </location>
</feature>
<keyword evidence="2" id="KW-0449">Lipoprotein</keyword>
<sequence>MILANQASAKLMKALVRWSRSRPQYLRRGRCVMNKRYGRFSLFARLIVTILALSLLSGCVIVPRGGYYHPWGYGWHRGWRR</sequence>
<reference evidence="2" key="1">
    <citation type="submission" date="2009-10" db="EMBL/GenBank/DDBJ databases">
        <title>Diversity of trophic interactions inside an arsenic-rich microbial ecosystem.</title>
        <authorList>
            <person name="Bertin P.N."/>
            <person name="Heinrich-Salmeron A."/>
            <person name="Pelletier E."/>
            <person name="Goulhen-Chollet F."/>
            <person name="Arsene-Ploetze F."/>
            <person name="Gallien S."/>
            <person name="Calteau A."/>
            <person name="Vallenet D."/>
            <person name="Casiot C."/>
            <person name="Chane-Woon-Ming B."/>
            <person name="Giloteaux L."/>
            <person name="Barakat M."/>
            <person name="Bonnefoy V."/>
            <person name="Bruneel O."/>
            <person name="Chandler M."/>
            <person name="Cleiss J."/>
            <person name="Duran R."/>
            <person name="Elbaz-Poulichet F."/>
            <person name="Fonknechten N."/>
            <person name="Lauga B."/>
            <person name="Mornico D."/>
            <person name="Ortet P."/>
            <person name="Schaeffer C."/>
            <person name="Siguier P."/>
            <person name="Alexander Thil Smith A."/>
            <person name="Van Dorsselaer A."/>
            <person name="Weissenbach J."/>
            <person name="Medigue C."/>
            <person name="Le Paslier D."/>
        </authorList>
    </citation>
    <scope>NUCLEOTIDE SEQUENCE</scope>
</reference>
<protein>
    <submittedName>
        <fullName evidence="2">Putative lipoprotein transmembrane (Modular protein)</fullName>
    </submittedName>
</protein>
<dbReference type="EMBL" id="CABP01000049">
    <property type="protein sequence ID" value="CBI04164.1"/>
    <property type="molecule type" value="Genomic_DNA"/>
</dbReference>
<evidence type="ECO:0000313" key="2">
    <source>
        <dbReference type="EMBL" id="CBI04164.1"/>
    </source>
</evidence>